<evidence type="ECO:0000256" key="5">
    <source>
        <dbReference type="ARBA" id="ARBA00023004"/>
    </source>
</evidence>
<sequence>MYVCLCKAVTDKQIKQAACEGACSMRCLNKMGVATQCGKCARDAKQILRSTRAEIDMRLNADSGRIAIQAA</sequence>
<evidence type="ECO:0000256" key="1">
    <source>
        <dbReference type="ARBA" id="ARBA00022448"/>
    </source>
</evidence>
<accession>A0A0F6RC35</accession>
<dbReference type="Gene3D" id="1.10.10.1100">
    <property type="entry name" value="BFD-like [2Fe-2S]-binding domain"/>
    <property type="match status" value="1"/>
</dbReference>
<evidence type="ECO:0000313" key="11">
    <source>
        <dbReference type="EMBL" id="AKE51691.1"/>
    </source>
</evidence>
<dbReference type="KEGG" id="kge:TQ33_0716"/>
<evidence type="ECO:0000256" key="2">
    <source>
        <dbReference type="ARBA" id="ARBA00022714"/>
    </source>
</evidence>
<organism evidence="11 12">
    <name type="scientific">Kangiella geojedonensis</name>
    <dbReference type="NCBI Taxonomy" id="914150"/>
    <lineage>
        <taxon>Bacteria</taxon>
        <taxon>Pseudomonadati</taxon>
        <taxon>Pseudomonadota</taxon>
        <taxon>Gammaproteobacteria</taxon>
        <taxon>Kangiellales</taxon>
        <taxon>Kangiellaceae</taxon>
        <taxon>Kangiella</taxon>
    </lineage>
</organism>
<name>A0A0F6RC35_9GAMM</name>
<protein>
    <recommendedName>
        <fullName evidence="8">Bacterioferritin-associated ferredoxin</fullName>
    </recommendedName>
</protein>
<keyword evidence="3" id="KW-0479">Metal-binding</keyword>
<keyword evidence="4" id="KW-0249">Electron transport</keyword>
<keyword evidence="2" id="KW-0001">2Fe-2S</keyword>
<evidence type="ECO:0000256" key="7">
    <source>
        <dbReference type="ARBA" id="ARBA00034078"/>
    </source>
</evidence>
<reference evidence="11 12" key="1">
    <citation type="submission" date="2015-02" db="EMBL/GenBank/DDBJ databases">
        <title>Complete genome sequence of Kangiella geojedonensis strain YCS-5T.</title>
        <authorList>
            <person name="Kim K.M."/>
        </authorList>
    </citation>
    <scope>NUCLEOTIDE SEQUENCE [LARGE SCALE GENOMIC DNA]</scope>
    <source>
        <strain evidence="11 12">YCS-5</strain>
    </source>
</reference>
<dbReference type="AlphaFoldDB" id="A0A0F6RC35"/>
<dbReference type="InterPro" id="IPR041854">
    <property type="entry name" value="BFD-like_2Fe2S-bd_dom_sf"/>
</dbReference>
<evidence type="ECO:0000313" key="12">
    <source>
        <dbReference type="Proteomes" id="UP000034071"/>
    </source>
</evidence>
<dbReference type="PANTHER" id="PTHR37424">
    <property type="entry name" value="BACTERIOFERRITIN-ASSOCIATED FERREDOXIN"/>
    <property type="match status" value="1"/>
</dbReference>
<dbReference type="InterPro" id="IPR052371">
    <property type="entry name" value="BFD-associated_ferredoxin"/>
</dbReference>
<dbReference type="RefSeq" id="WP_046560849.1">
    <property type="nucleotide sequence ID" value="NZ_CP010975.1"/>
</dbReference>
<dbReference type="OrthoDB" id="9815350at2"/>
<evidence type="ECO:0000256" key="8">
    <source>
        <dbReference type="ARBA" id="ARBA00039386"/>
    </source>
</evidence>
<keyword evidence="5" id="KW-0408">Iron</keyword>
<dbReference type="PANTHER" id="PTHR37424:SF1">
    <property type="entry name" value="BACTERIOFERRITIN-ASSOCIATED FERREDOXIN"/>
    <property type="match status" value="1"/>
</dbReference>
<dbReference type="EMBL" id="CP010975">
    <property type="protein sequence ID" value="AKE51691.1"/>
    <property type="molecule type" value="Genomic_DNA"/>
</dbReference>
<evidence type="ECO:0000256" key="9">
    <source>
        <dbReference type="ARBA" id="ARBA00046332"/>
    </source>
</evidence>
<evidence type="ECO:0000256" key="3">
    <source>
        <dbReference type="ARBA" id="ARBA00022723"/>
    </source>
</evidence>
<dbReference type="GO" id="GO:0046872">
    <property type="term" value="F:metal ion binding"/>
    <property type="evidence" value="ECO:0007669"/>
    <property type="project" value="UniProtKB-KW"/>
</dbReference>
<evidence type="ECO:0000259" key="10">
    <source>
        <dbReference type="Pfam" id="PF04324"/>
    </source>
</evidence>
<evidence type="ECO:0000256" key="6">
    <source>
        <dbReference type="ARBA" id="ARBA00023014"/>
    </source>
</evidence>
<dbReference type="Pfam" id="PF04324">
    <property type="entry name" value="Fer2_BFD"/>
    <property type="match status" value="1"/>
</dbReference>
<feature type="domain" description="BFD-like [2Fe-2S]-binding" evidence="10">
    <location>
        <begin position="2"/>
        <end position="49"/>
    </location>
</feature>
<keyword evidence="1" id="KW-0813">Transport</keyword>
<evidence type="ECO:0000256" key="4">
    <source>
        <dbReference type="ARBA" id="ARBA00022982"/>
    </source>
</evidence>
<dbReference type="GO" id="GO:0051537">
    <property type="term" value="F:2 iron, 2 sulfur cluster binding"/>
    <property type="evidence" value="ECO:0007669"/>
    <property type="project" value="UniProtKB-KW"/>
</dbReference>
<dbReference type="Proteomes" id="UP000034071">
    <property type="component" value="Chromosome"/>
</dbReference>
<comment type="cofactor">
    <cofactor evidence="7">
        <name>[2Fe-2S] cluster</name>
        <dbReference type="ChEBI" id="CHEBI:190135"/>
    </cofactor>
</comment>
<gene>
    <name evidence="11" type="ORF">TQ33_0716</name>
</gene>
<proteinExistence type="inferred from homology"/>
<dbReference type="STRING" id="914150.TQ33_0716"/>
<comment type="similarity">
    <text evidence="9">Belongs to the Bfd family.</text>
</comment>
<keyword evidence="6" id="KW-0411">Iron-sulfur</keyword>
<dbReference type="HOGENOM" id="CLU_159205_3_3_6"/>
<dbReference type="InterPro" id="IPR007419">
    <property type="entry name" value="BFD-like_2Fe2S-bd_dom"/>
</dbReference>
<keyword evidence="12" id="KW-1185">Reference proteome</keyword>